<dbReference type="EMBL" id="DVHC01000068">
    <property type="protein sequence ID" value="HIR59866.1"/>
    <property type="molecule type" value="Genomic_DNA"/>
</dbReference>
<evidence type="ECO:0000313" key="2">
    <source>
        <dbReference type="Proteomes" id="UP000824232"/>
    </source>
</evidence>
<sequence length="278" mass="32983">MAKKSYIKVVENDNKTVTFSFEMHIWYVVTKLDVNYFENNKEIRKEIEIFSFEIVDVSADYIVIRTNNPMSIIDNNRINLLSKETEFKVMRNEKLLLSTLTTDRSYKYEISIVDEPGKVIEKDKEKLSYGIYVDTNDLNSIKRFSLNYINKYGDDPNNFAIRKDIEMPNPEKEATDWIINNKNFEVLKEVVNIQHGDNHDEPFYTETIEYEKKFYYYLPKFVLDSTINFICKKDNEEFILSPTSSIIEINNVSYEMPIIEVYDYNMEKLGIENINTLK</sequence>
<proteinExistence type="predicted"/>
<protein>
    <submittedName>
        <fullName evidence="1">Uncharacterized protein</fullName>
    </submittedName>
</protein>
<reference evidence="1" key="2">
    <citation type="journal article" date="2021" name="PeerJ">
        <title>Extensive microbial diversity within the chicken gut microbiome revealed by metagenomics and culture.</title>
        <authorList>
            <person name="Gilroy R."/>
            <person name="Ravi A."/>
            <person name="Getino M."/>
            <person name="Pursley I."/>
            <person name="Horton D.L."/>
            <person name="Alikhan N.F."/>
            <person name="Baker D."/>
            <person name="Gharbi K."/>
            <person name="Hall N."/>
            <person name="Watson M."/>
            <person name="Adriaenssens E.M."/>
            <person name="Foster-Nyarko E."/>
            <person name="Jarju S."/>
            <person name="Secka A."/>
            <person name="Antonio M."/>
            <person name="Oren A."/>
            <person name="Chaudhuri R.R."/>
            <person name="La Ragione R."/>
            <person name="Hildebrand F."/>
            <person name="Pallen M.J."/>
        </authorList>
    </citation>
    <scope>NUCLEOTIDE SEQUENCE</scope>
    <source>
        <strain evidence="1">CHK184-20233</strain>
    </source>
</reference>
<comment type="caution">
    <text evidence="1">The sequence shown here is derived from an EMBL/GenBank/DDBJ whole genome shotgun (WGS) entry which is preliminary data.</text>
</comment>
<reference evidence="1" key="1">
    <citation type="submission" date="2020-10" db="EMBL/GenBank/DDBJ databases">
        <authorList>
            <person name="Gilroy R."/>
        </authorList>
    </citation>
    <scope>NUCLEOTIDE SEQUENCE</scope>
    <source>
        <strain evidence="1">CHK184-20233</strain>
    </source>
</reference>
<evidence type="ECO:0000313" key="1">
    <source>
        <dbReference type="EMBL" id="HIR59866.1"/>
    </source>
</evidence>
<name>A0A9D1DVY8_9FIRM</name>
<dbReference type="AlphaFoldDB" id="A0A9D1DVY8"/>
<accession>A0A9D1DVY8</accession>
<gene>
    <name evidence="1" type="ORF">IAB38_07525</name>
</gene>
<organism evidence="1 2">
    <name type="scientific">Candidatus Onthousia excrementipullorum</name>
    <dbReference type="NCBI Taxonomy" id="2840884"/>
    <lineage>
        <taxon>Bacteria</taxon>
        <taxon>Bacillati</taxon>
        <taxon>Bacillota</taxon>
        <taxon>Bacilli</taxon>
        <taxon>Candidatus Onthousia</taxon>
    </lineage>
</organism>
<dbReference type="Proteomes" id="UP000824232">
    <property type="component" value="Unassembled WGS sequence"/>
</dbReference>